<dbReference type="Pfam" id="PF03259">
    <property type="entry name" value="Robl_LC7"/>
    <property type="match status" value="1"/>
</dbReference>
<dbReference type="SUPFAM" id="SSF103196">
    <property type="entry name" value="Roadblock/LC7 domain"/>
    <property type="match status" value="1"/>
</dbReference>
<dbReference type="Proteomes" id="UP001589887">
    <property type="component" value="Unassembled WGS sequence"/>
</dbReference>
<dbReference type="PANTHER" id="PTHR36222:SF1">
    <property type="entry name" value="SERINE PROTEASE INHIBITOR RV3364C"/>
    <property type="match status" value="1"/>
</dbReference>
<keyword evidence="3" id="KW-1185">Reference proteome</keyword>
<protein>
    <submittedName>
        <fullName evidence="2">Roadblock/LC7 domain-containing protein</fullName>
    </submittedName>
</protein>
<feature type="domain" description="Roadblock/LAMTOR2" evidence="1">
    <location>
        <begin position="15"/>
        <end position="105"/>
    </location>
</feature>
<accession>A0ABV6TCJ0</accession>
<evidence type="ECO:0000313" key="3">
    <source>
        <dbReference type="Proteomes" id="UP001589887"/>
    </source>
</evidence>
<proteinExistence type="predicted"/>
<dbReference type="RefSeq" id="WP_394317257.1">
    <property type="nucleotide sequence ID" value="NZ_JBHMQV010000007.1"/>
</dbReference>
<dbReference type="SMART" id="SM00960">
    <property type="entry name" value="Robl_LC7"/>
    <property type="match status" value="1"/>
</dbReference>
<organism evidence="2 3">
    <name type="scientific">Streptomyces noboritoensis</name>
    <dbReference type="NCBI Taxonomy" id="67337"/>
    <lineage>
        <taxon>Bacteria</taxon>
        <taxon>Bacillati</taxon>
        <taxon>Actinomycetota</taxon>
        <taxon>Actinomycetes</taxon>
        <taxon>Kitasatosporales</taxon>
        <taxon>Streptomycetaceae</taxon>
        <taxon>Streptomyces</taxon>
    </lineage>
</organism>
<gene>
    <name evidence="2" type="ORF">ACFH04_07100</name>
</gene>
<reference evidence="2 3" key="1">
    <citation type="submission" date="2024-09" db="EMBL/GenBank/DDBJ databases">
        <authorList>
            <person name="Sun Q."/>
            <person name="Mori K."/>
        </authorList>
    </citation>
    <scope>NUCLEOTIDE SEQUENCE [LARGE SCALE GENOMIC DNA]</scope>
    <source>
        <strain evidence="2 3">JCM 4557</strain>
    </source>
</reference>
<evidence type="ECO:0000259" key="1">
    <source>
        <dbReference type="SMART" id="SM00960"/>
    </source>
</evidence>
<dbReference type="InterPro" id="IPR004942">
    <property type="entry name" value="Roadblock/LAMTOR2_dom"/>
</dbReference>
<comment type="caution">
    <text evidence="2">The sequence shown here is derived from an EMBL/GenBank/DDBJ whole genome shotgun (WGS) entry which is preliminary data.</text>
</comment>
<dbReference type="PANTHER" id="PTHR36222">
    <property type="entry name" value="SERINE PROTEASE INHIBITOR RV3364C"/>
    <property type="match status" value="1"/>
</dbReference>
<name>A0ABV6TCJ0_9ACTN</name>
<dbReference type="InterPro" id="IPR053141">
    <property type="entry name" value="Mycobact_SerProt_Inhib_Rv3364c"/>
</dbReference>
<dbReference type="EMBL" id="JBHMQV010000007">
    <property type="protein sequence ID" value="MFC0843501.1"/>
    <property type="molecule type" value="Genomic_DNA"/>
</dbReference>
<evidence type="ECO:0000313" key="2">
    <source>
        <dbReference type="EMBL" id="MFC0843501.1"/>
    </source>
</evidence>
<sequence>MQEPKMQTAAPGGVGWLLSGLEAPGVRFSVVVAADGLVIGHSDGIDRDRADQVASAVSGVWALGKALAGMLDGGPNAVRQHLLETDAGFMLVTAAGENGHFAVGTTADADISVVAHRMNELAVKVGQALSSKARGQAAQGDVRL</sequence>
<dbReference type="Gene3D" id="3.30.450.30">
    <property type="entry name" value="Dynein light chain 2a, cytoplasmic"/>
    <property type="match status" value="1"/>
</dbReference>